<evidence type="ECO:0000313" key="3">
    <source>
        <dbReference type="Proteomes" id="UP000275846"/>
    </source>
</evidence>
<protein>
    <submittedName>
        <fullName evidence="2 4">Uncharacterized protein</fullName>
    </submittedName>
</protein>
<dbReference type="EMBL" id="UYSU01040192">
    <property type="protein sequence ID" value="VDM02071.1"/>
    <property type="molecule type" value="Genomic_DNA"/>
</dbReference>
<keyword evidence="3" id="KW-1185">Reference proteome</keyword>
<sequence>MKAFLLVSFVVFALLLLLVNPNMKTDAAAITSPKSEVKNQSGLLIQPVSASNNSSEKAVNLRLSKVVRLLELFVALLHVEDMGEEGGPVETEFRAHKL</sequence>
<proteinExistence type="predicted"/>
<evidence type="ECO:0000313" key="2">
    <source>
        <dbReference type="EMBL" id="VDM02071.1"/>
    </source>
</evidence>
<organism evidence="4">
    <name type="scientific">Schistocephalus solidus</name>
    <name type="common">Tapeworm</name>
    <dbReference type="NCBI Taxonomy" id="70667"/>
    <lineage>
        <taxon>Eukaryota</taxon>
        <taxon>Metazoa</taxon>
        <taxon>Spiralia</taxon>
        <taxon>Lophotrochozoa</taxon>
        <taxon>Platyhelminthes</taxon>
        <taxon>Cestoda</taxon>
        <taxon>Eucestoda</taxon>
        <taxon>Diphyllobothriidea</taxon>
        <taxon>Diphyllobothriidae</taxon>
        <taxon>Schistocephalus</taxon>
    </lineage>
</organism>
<name>A0A183TGT7_SCHSO</name>
<gene>
    <name evidence="2" type="ORF">SSLN_LOCUS15685</name>
</gene>
<dbReference type="Proteomes" id="UP000275846">
    <property type="component" value="Unassembled WGS sequence"/>
</dbReference>
<feature type="signal peptide" evidence="1">
    <location>
        <begin position="1"/>
        <end position="27"/>
    </location>
</feature>
<evidence type="ECO:0000256" key="1">
    <source>
        <dbReference type="SAM" id="SignalP"/>
    </source>
</evidence>
<feature type="chain" id="PRO_5043141522" evidence="1">
    <location>
        <begin position="28"/>
        <end position="98"/>
    </location>
</feature>
<evidence type="ECO:0000313" key="4">
    <source>
        <dbReference type="WBParaSite" id="SSLN_0001628501-mRNA-1"/>
    </source>
</evidence>
<accession>A0A183TGT7</accession>
<reference evidence="2 3" key="2">
    <citation type="submission" date="2018-11" db="EMBL/GenBank/DDBJ databases">
        <authorList>
            <consortium name="Pathogen Informatics"/>
        </authorList>
    </citation>
    <scope>NUCLEOTIDE SEQUENCE [LARGE SCALE GENOMIC DNA]</scope>
    <source>
        <strain evidence="2 3">NST_G2</strain>
    </source>
</reference>
<dbReference type="OrthoDB" id="10400934at2759"/>
<dbReference type="WBParaSite" id="SSLN_0001628501-mRNA-1">
    <property type="protein sequence ID" value="SSLN_0001628501-mRNA-1"/>
    <property type="gene ID" value="SSLN_0001628501"/>
</dbReference>
<dbReference type="AlphaFoldDB" id="A0A183TGT7"/>
<keyword evidence="1" id="KW-0732">Signal</keyword>
<reference evidence="4" key="1">
    <citation type="submission" date="2016-06" db="UniProtKB">
        <authorList>
            <consortium name="WormBaseParasite"/>
        </authorList>
    </citation>
    <scope>IDENTIFICATION</scope>
</reference>